<dbReference type="Proteomes" id="UP000053555">
    <property type="component" value="Unassembled WGS sequence"/>
</dbReference>
<evidence type="ECO:0000313" key="2">
    <source>
        <dbReference type="EMBL" id="KHN10590.1"/>
    </source>
</evidence>
<organism evidence="2">
    <name type="scientific">Glycine soja</name>
    <name type="common">Wild soybean</name>
    <dbReference type="NCBI Taxonomy" id="3848"/>
    <lineage>
        <taxon>Eukaryota</taxon>
        <taxon>Viridiplantae</taxon>
        <taxon>Streptophyta</taxon>
        <taxon>Embryophyta</taxon>
        <taxon>Tracheophyta</taxon>
        <taxon>Spermatophyta</taxon>
        <taxon>Magnoliopsida</taxon>
        <taxon>eudicotyledons</taxon>
        <taxon>Gunneridae</taxon>
        <taxon>Pentapetalae</taxon>
        <taxon>rosids</taxon>
        <taxon>fabids</taxon>
        <taxon>Fabales</taxon>
        <taxon>Fabaceae</taxon>
        <taxon>Papilionoideae</taxon>
        <taxon>50 kb inversion clade</taxon>
        <taxon>NPAAA clade</taxon>
        <taxon>indigoferoid/millettioid clade</taxon>
        <taxon>Phaseoleae</taxon>
        <taxon>Glycine</taxon>
        <taxon>Glycine subgen. Soja</taxon>
    </lineage>
</organism>
<evidence type="ECO:0000256" key="1">
    <source>
        <dbReference type="SAM" id="MobiDB-lite"/>
    </source>
</evidence>
<feature type="compositionally biased region" description="Basic and acidic residues" evidence="1">
    <location>
        <begin position="67"/>
        <end position="78"/>
    </location>
</feature>
<accession>A0A0B2PNA8</accession>
<reference evidence="2" key="1">
    <citation type="submission" date="2014-07" db="EMBL/GenBank/DDBJ databases">
        <title>Identification of a novel salt tolerance gene in wild soybean by whole-genome sequencing.</title>
        <authorList>
            <person name="Lam H.-M."/>
            <person name="Qi X."/>
            <person name="Li M.-W."/>
            <person name="Liu X."/>
            <person name="Xie M."/>
            <person name="Ni M."/>
            <person name="Xu X."/>
        </authorList>
    </citation>
    <scope>NUCLEOTIDE SEQUENCE [LARGE SCALE GENOMIC DNA]</scope>
    <source>
        <tissue evidence="2">Root</tissue>
    </source>
</reference>
<sequence length="78" mass="8780">MEEEKAAPHDDELTCKGERAARFKQGLSFSSSSPNDDVPKPYTSFLYKFVEASSKSKKQAQLQSIHDNLKKKPSFEQG</sequence>
<feature type="region of interest" description="Disordered" evidence="1">
    <location>
        <begin position="59"/>
        <end position="78"/>
    </location>
</feature>
<gene>
    <name evidence="2" type="ORF">glysoja_047690</name>
</gene>
<protein>
    <submittedName>
        <fullName evidence="2">Uncharacterized protein</fullName>
    </submittedName>
</protein>
<dbReference type="EMBL" id="KN664241">
    <property type="protein sequence ID" value="KHN10590.1"/>
    <property type="molecule type" value="Genomic_DNA"/>
</dbReference>
<dbReference type="AlphaFoldDB" id="A0A0B2PNA8"/>
<proteinExistence type="predicted"/>
<name>A0A0B2PNA8_GLYSO</name>